<dbReference type="InterPro" id="IPR006684">
    <property type="entry name" value="YbgC/YbaW"/>
</dbReference>
<dbReference type="GO" id="GO:0047617">
    <property type="term" value="F:fatty acyl-CoA hydrolase activity"/>
    <property type="evidence" value="ECO:0007669"/>
    <property type="project" value="TreeGrafter"/>
</dbReference>
<dbReference type="PIRSF" id="PIRSF003230">
    <property type="entry name" value="YbgC"/>
    <property type="match status" value="1"/>
</dbReference>
<evidence type="ECO:0000313" key="4">
    <source>
        <dbReference type="Proteomes" id="UP000548582"/>
    </source>
</evidence>
<dbReference type="AlphaFoldDB" id="A0A848EGR8"/>
<evidence type="ECO:0000256" key="1">
    <source>
        <dbReference type="ARBA" id="ARBA00005953"/>
    </source>
</evidence>
<comment type="similarity">
    <text evidence="1">Belongs to the 4-hydroxybenzoyl-CoA thioesterase family.</text>
</comment>
<dbReference type="InterPro" id="IPR029069">
    <property type="entry name" value="HotDog_dom_sf"/>
</dbReference>
<dbReference type="RefSeq" id="WP_170056050.1">
    <property type="nucleotide sequence ID" value="NZ_JABBKX010000010.1"/>
</dbReference>
<organism evidence="3 4">
    <name type="scientific">Neoroseomonas marina</name>
    <dbReference type="NCBI Taxonomy" id="1232220"/>
    <lineage>
        <taxon>Bacteria</taxon>
        <taxon>Pseudomonadati</taxon>
        <taxon>Pseudomonadota</taxon>
        <taxon>Alphaproteobacteria</taxon>
        <taxon>Acetobacterales</taxon>
        <taxon>Acetobacteraceae</taxon>
        <taxon>Neoroseomonas</taxon>
    </lineage>
</organism>
<dbReference type="PANTHER" id="PTHR31793:SF27">
    <property type="entry name" value="NOVEL THIOESTERASE SUPERFAMILY DOMAIN AND SAPOSIN A-TYPE DOMAIN CONTAINING PROTEIN (0610012H03RIK)"/>
    <property type="match status" value="1"/>
</dbReference>
<keyword evidence="4" id="KW-1185">Reference proteome</keyword>
<proteinExistence type="inferred from homology"/>
<dbReference type="CDD" id="cd00586">
    <property type="entry name" value="4HBT"/>
    <property type="match status" value="1"/>
</dbReference>
<dbReference type="Pfam" id="PF13279">
    <property type="entry name" value="4HBT_2"/>
    <property type="match status" value="1"/>
</dbReference>
<evidence type="ECO:0000313" key="3">
    <source>
        <dbReference type="EMBL" id="NMJ43854.1"/>
    </source>
</evidence>
<gene>
    <name evidence="3" type="ORF">GWK16_21580</name>
</gene>
<comment type="caution">
    <text evidence="3">The sequence shown here is derived from an EMBL/GenBank/DDBJ whole genome shotgun (WGS) entry which is preliminary data.</text>
</comment>
<dbReference type="Gene3D" id="3.10.129.10">
    <property type="entry name" value="Hotdog Thioesterase"/>
    <property type="match status" value="1"/>
</dbReference>
<dbReference type="SUPFAM" id="SSF54637">
    <property type="entry name" value="Thioesterase/thiol ester dehydrase-isomerase"/>
    <property type="match status" value="1"/>
</dbReference>
<accession>A0A848EGR8</accession>
<dbReference type="EMBL" id="JABBKX010000010">
    <property type="protein sequence ID" value="NMJ43854.1"/>
    <property type="molecule type" value="Genomic_DNA"/>
</dbReference>
<dbReference type="Proteomes" id="UP000548582">
    <property type="component" value="Unassembled WGS sequence"/>
</dbReference>
<name>A0A848EGR8_9PROT</name>
<dbReference type="InterPro" id="IPR050563">
    <property type="entry name" value="4-hydroxybenzoyl-CoA_TE"/>
</dbReference>
<reference evidence="3 4" key="1">
    <citation type="submission" date="2020-03" db="EMBL/GenBank/DDBJ databases">
        <authorList>
            <person name="Sun Q."/>
        </authorList>
    </citation>
    <scope>NUCLEOTIDE SEQUENCE [LARGE SCALE GENOMIC DNA]</scope>
    <source>
        <strain evidence="3 4">JC162</strain>
    </source>
</reference>
<keyword evidence="2" id="KW-0378">Hydrolase</keyword>
<dbReference type="PANTHER" id="PTHR31793">
    <property type="entry name" value="4-HYDROXYBENZOYL-COA THIOESTERASE FAMILY MEMBER"/>
    <property type="match status" value="1"/>
</dbReference>
<sequence length="157" mass="17491">MPDGAGAGLPTRADFRFFRPHQVRYVELDTQGIVFNAHYLTWYDEAVSDYIRAAGWSYQAEVKASGADFHVVRGLVEYKVAIGRAARIEIAARTTRIGRSSITFLPAVFPQGEDTLLATGEIVWVLTDQASRRPIPIPDRLRAMLGAYEGRDFGTSR</sequence>
<protein>
    <submittedName>
        <fullName evidence="3">Acyl-CoA thioesterase</fullName>
    </submittedName>
</protein>
<evidence type="ECO:0000256" key="2">
    <source>
        <dbReference type="ARBA" id="ARBA00022801"/>
    </source>
</evidence>